<evidence type="ECO:0000313" key="2">
    <source>
        <dbReference type="EMBL" id="QIB75232.1"/>
    </source>
</evidence>
<keyword evidence="1" id="KW-0812">Transmembrane</keyword>
<feature type="transmembrane region" description="Helical" evidence="1">
    <location>
        <begin position="133"/>
        <end position="153"/>
    </location>
</feature>
<name>A0A6C0UI98_9EURY</name>
<feature type="transmembrane region" description="Helical" evidence="1">
    <location>
        <begin position="48"/>
        <end position="74"/>
    </location>
</feature>
<feature type="transmembrane region" description="Helical" evidence="1">
    <location>
        <begin position="103"/>
        <end position="121"/>
    </location>
</feature>
<keyword evidence="1" id="KW-1133">Transmembrane helix</keyword>
<organism evidence="2 3">
    <name type="scientific">Halogeometricum borinquense</name>
    <dbReference type="NCBI Taxonomy" id="60847"/>
    <lineage>
        <taxon>Archaea</taxon>
        <taxon>Methanobacteriati</taxon>
        <taxon>Methanobacteriota</taxon>
        <taxon>Stenosarchaea group</taxon>
        <taxon>Halobacteria</taxon>
        <taxon>Halobacteriales</taxon>
        <taxon>Haloferacaceae</taxon>
        <taxon>Halogeometricum</taxon>
    </lineage>
</organism>
<evidence type="ECO:0000313" key="3">
    <source>
        <dbReference type="Proteomes" id="UP000465846"/>
    </source>
</evidence>
<proteinExistence type="predicted"/>
<gene>
    <name evidence="2" type="ORF">G3I44_13620</name>
</gene>
<dbReference type="Proteomes" id="UP000465846">
    <property type="component" value="Chromosome"/>
</dbReference>
<reference evidence="2 3" key="1">
    <citation type="submission" date="2020-02" db="EMBL/GenBank/DDBJ databases">
        <title>Whole genome sequence of Halogeometricum borinquense strain wsp4.</title>
        <authorList>
            <person name="Verma D.K."/>
            <person name="Gopal K."/>
            <person name="Prasad E.S."/>
        </authorList>
    </citation>
    <scope>NUCLEOTIDE SEQUENCE [LARGE SCALE GENOMIC DNA]</scope>
    <source>
        <strain evidence="3">wsp4</strain>
    </source>
</reference>
<sequence>MANDNKTGLVKRYAGCIAALGIFVGWLFGTNSVSNLFGVDVNSLSVTISQLGVTLGGALVVLLATGGFTVYITAAKRYDLSDDRLAKVKMQFQRLVGLDSKRSIAFTVPLTAGIVQSFQIIDMGGALDAAAGTGFALIPFGVTFGSAMAYAYVVEEMYE</sequence>
<keyword evidence="1" id="KW-0472">Membrane</keyword>
<accession>A0A6C0UI98</accession>
<evidence type="ECO:0000256" key="1">
    <source>
        <dbReference type="SAM" id="Phobius"/>
    </source>
</evidence>
<dbReference type="GeneID" id="44080459"/>
<dbReference type="RefSeq" id="WP_163487023.1">
    <property type="nucleotide sequence ID" value="NZ_CP048739.1"/>
</dbReference>
<protein>
    <submittedName>
        <fullName evidence="2">Uncharacterized protein</fullName>
    </submittedName>
</protein>
<dbReference type="EMBL" id="CP048739">
    <property type="protein sequence ID" value="QIB75232.1"/>
    <property type="molecule type" value="Genomic_DNA"/>
</dbReference>
<dbReference type="AlphaFoldDB" id="A0A6C0UI98"/>
<feature type="transmembrane region" description="Helical" evidence="1">
    <location>
        <begin position="12"/>
        <end position="28"/>
    </location>
</feature>